<dbReference type="RefSeq" id="WP_141814497.1">
    <property type="nucleotide sequence ID" value="NZ_VFPL01000001.1"/>
</dbReference>
<keyword evidence="4" id="KW-1185">Reference proteome</keyword>
<sequence>MKSFILPALAVTALLACQSFKNTTSMDKTGTATAKQGWTPLFDGKTTAGWHTYGKNQASSAWKAEDGALHLDPAAKKQGAEGGDLVTDEEYDNFHLKLEWKIAPNGNSGIIFFVKEDPSQFHQTYNTGLEMQVLDNNGHPDAKIHKHRAGDLYDLIASSKETVKPAGEWNKAEIVSKNGKLDLYLNGTKIVSTTLWDDNWKKMVAGSKFASMPGFGTFKSGKIALQDHGDEVWYRNIVIKKL</sequence>
<comment type="caution">
    <text evidence="3">The sequence shown here is derived from an EMBL/GenBank/DDBJ whole genome shotgun (WGS) entry which is preliminary data.</text>
</comment>
<dbReference type="InterPro" id="IPR010496">
    <property type="entry name" value="AL/BT2_dom"/>
</dbReference>
<keyword evidence="1" id="KW-0732">Signal</keyword>
<accession>A0A5M9HAU9</accession>
<dbReference type="EMBL" id="VWNE01000010">
    <property type="protein sequence ID" value="KAA8483790.1"/>
    <property type="molecule type" value="Genomic_DNA"/>
</dbReference>
<dbReference type="OrthoDB" id="9806233at2"/>
<feature type="signal peptide" evidence="1">
    <location>
        <begin position="1"/>
        <end position="21"/>
    </location>
</feature>
<feature type="domain" description="3-keto-alpha-glucoside-1,2-lyase/3-keto-2-hydroxy-glucal hydratase" evidence="2">
    <location>
        <begin position="37"/>
        <end position="240"/>
    </location>
</feature>
<name>A0A5M9HAU9_9SPHI</name>
<evidence type="ECO:0000256" key="1">
    <source>
        <dbReference type="SAM" id="SignalP"/>
    </source>
</evidence>
<dbReference type="AlphaFoldDB" id="A0A5M9HAU9"/>
<gene>
    <name evidence="3" type="ORF">F1649_07845</name>
</gene>
<dbReference type="Pfam" id="PF06439">
    <property type="entry name" value="3keto-disac_hyd"/>
    <property type="match status" value="1"/>
</dbReference>
<evidence type="ECO:0000259" key="2">
    <source>
        <dbReference type="Pfam" id="PF06439"/>
    </source>
</evidence>
<dbReference type="GO" id="GO:0016787">
    <property type="term" value="F:hydrolase activity"/>
    <property type="evidence" value="ECO:0007669"/>
    <property type="project" value="InterPro"/>
</dbReference>
<dbReference type="Gene3D" id="2.60.120.560">
    <property type="entry name" value="Exo-inulinase, domain 1"/>
    <property type="match status" value="1"/>
</dbReference>
<evidence type="ECO:0000313" key="3">
    <source>
        <dbReference type="EMBL" id="KAA8483790.1"/>
    </source>
</evidence>
<dbReference type="Proteomes" id="UP000322918">
    <property type="component" value="Unassembled WGS sequence"/>
</dbReference>
<organism evidence="3 4">
    <name type="scientific">Arcticibacter tournemirensis</name>
    <dbReference type="NCBI Taxonomy" id="699437"/>
    <lineage>
        <taxon>Bacteria</taxon>
        <taxon>Pseudomonadati</taxon>
        <taxon>Bacteroidota</taxon>
        <taxon>Sphingobacteriia</taxon>
        <taxon>Sphingobacteriales</taxon>
        <taxon>Sphingobacteriaceae</taxon>
        <taxon>Arcticibacter</taxon>
    </lineage>
</organism>
<dbReference type="PROSITE" id="PS51257">
    <property type="entry name" value="PROKAR_LIPOPROTEIN"/>
    <property type="match status" value="1"/>
</dbReference>
<protein>
    <submittedName>
        <fullName evidence="3">DUF1080 domain-containing protein</fullName>
    </submittedName>
</protein>
<reference evidence="3 4" key="1">
    <citation type="submission" date="2019-09" db="EMBL/GenBank/DDBJ databases">
        <title>Pararcticibacter amylolyticus gen. nov., sp. nov., isolated from a rottenly hemp rope, and reclassification of Pedobacter tournemirensis as Pararcticibacter tournemirensis comb. nov.</title>
        <authorList>
            <person name="Cai Y."/>
        </authorList>
    </citation>
    <scope>NUCLEOTIDE SEQUENCE [LARGE SCALE GENOMIC DNA]</scope>
    <source>
        <strain evidence="3 4">TF5-37.2-LB10</strain>
    </source>
</reference>
<feature type="chain" id="PRO_5024349040" evidence="1">
    <location>
        <begin position="22"/>
        <end position="242"/>
    </location>
</feature>
<proteinExistence type="predicted"/>
<evidence type="ECO:0000313" key="4">
    <source>
        <dbReference type="Proteomes" id="UP000322918"/>
    </source>
</evidence>